<gene>
    <name evidence="1" type="ORF">Hamer_G003285</name>
</gene>
<comment type="caution">
    <text evidence="1">The sequence shown here is derived from an EMBL/GenBank/DDBJ whole genome shotgun (WGS) entry which is preliminary data.</text>
</comment>
<evidence type="ECO:0000313" key="1">
    <source>
        <dbReference type="EMBL" id="KAG7174346.1"/>
    </source>
</evidence>
<reference evidence="1" key="1">
    <citation type="journal article" date="2021" name="Sci. Adv.">
        <title>The American lobster genome reveals insights on longevity, neural, and immune adaptations.</title>
        <authorList>
            <person name="Polinski J.M."/>
            <person name="Zimin A.V."/>
            <person name="Clark K.F."/>
            <person name="Kohn A.B."/>
            <person name="Sadowski N."/>
            <person name="Timp W."/>
            <person name="Ptitsyn A."/>
            <person name="Khanna P."/>
            <person name="Romanova D.Y."/>
            <person name="Williams P."/>
            <person name="Greenwood S.J."/>
            <person name="Moroz L.L."/>
            <person name="Walt D.R."/>
            <person name="Bodnar A.G."/>
        </authorList>
    </citation>
    <scope>NUCLEOTIDE SEQUENCE</scope>
    <source>
        <strain evidence="1">GMGI-L3</strain>
    </source>
</reference>
<sequence length="31" mass="3085">MDHSSSPTTLGRSCGLSSTLSLATAMNKSGS</sequence>
<proteinExistence type="predicted"/>
<dbReference type="EMBL" id="JAHLQT010007678">
    <property type="protein sequence ID" value="KAG7174346.1"/>
    <property type="molecule type" value="Genomic_DNA"/>
</dbReference>
<accession>A0A8J5TG48</accession>
<protein>
    <submittedName>
        <fullName evidence="1">Uncharacterized protein</fullName>
    </submittedName>
</protein>
<evidence type="ECO:0000313" key="2">
    <source>
        <dbReference type="Proteomes" id="UP000747542"/>
    </source>
</evidence>
<dbReference type="Proteomes" id="UP000747542">
    <property type="component" value="Unassembled WGS sequence"/>
</dbReference>
<organism evidence="1 2">
    <name type="scientific">Homarus americanus</name>
    <name type="common">American lobster</name>
    <dbReference type="NCBI Taxonomy" id="6706"/>
    <lineage>
        <taxon>Eukaryota</taxon>
        <taxon>Metazoa</taxon>
        <taxon>Ecdysozoa</taxon>
        <taxon>Arthropoda</taxon>
        <taxon>Crustacea</taxon>
        <taxon>Multicrustacea</taxon>
        <taxon>Malacostraca</taxon>
        <taxon>Eumalacostraca</taxon>
        <taxon>Eucarida</taxon>
        <taxon>Decapoda</taxon>
        <taxon>Pleocyemata</taxon>
        <taxon>Astacidea</taxon>
        <taxon>Nephropoidea</taxon>
        <taxon>Nephropidae</taxon>
        <taxon>Homarus</taxon>
    </lineage>
</organism>
<keyword evidence="2" id="KW-1185">Reference proteome</keyword>
<dbReference type="AlphaFoldDB" id="A0A8J5TG48"/>
<name>A0A8J5TG48_HOMAM</name>